<proteinExistence type="predicted"/>
<evidence type="ECO:0000313" key="2">
    <source>
        <dbReference type="Proteomes" id="UP000013989"/>
    </source>
</evidence>
<protein>
    <submittedName>
        <fullName evidence="1">Uncharacterized protein</fullName>
    </submittedName>
</protein>
<accession>A0A9W5QLV5</accession>
<evidence type="ECO:0000313" key="1">
    <source>
        <dbReference type="EMBL" id="EOP74012.1"/>
    </source>
</evidence>
<comment type="caution">
    <text evidence="1">The sequence shown here is derived from an EMBL/GenBank/DDBJ whole genome shotgun (WGS) entry which is preliminary data.</text>
</comment>
<dbReference type="Proteomes" id="UP000013989">
    <property type="component" value="Unassembled WGS sequence"/>
</dbReference>
<dbReference type="AlphaFoldDB" id="A0A9W5QLV5"/>
<sequence length="144" mass="16369">MANNKLKINIDTETNTSEALKQMKEVTEVANECVAALEKLEKVIGRFTNNNDSIEIEVPLFLNGKQIAEAITKVEPSGKSQIALAKEKELQDHYECEWCHKDKAIHIIKDLRYGEERKICTSCYLSIAQKVVSNNMADKMRKNI</sequence>
<reference evidence="1 2" key="1">
    <citation type="submission" date="2012-12" db="EMBL/GenBank/DDBJ databases">
        <title>The Genome Sequence of Bacillus cereus ISP2954.</title>
        <authorList>
            <consortium name="The Broad Institute Genome Sequencing Platform"/>
            <consortium name="The Broad Institute Genome Sequencing Center for Infectious Disease"/>
            <person name="Feldgarden M."/>
            <person name="Van der Auwera G.A."/>
            <person name="Mahillon J."/>
            <person name="Duprez V."/>
            <person name="Timmery S."/>
            <person name="Mattelet C."/>
            <person name="Dierick K."/>
            <person name="Sun M."/>
            <person name="Yu Z."/>
            <person name="Zhu L."/>
            <person name="Hu X."/>
            <person name="Shank E.B."/>
            <person name="Swiecicka I."/>
            <person name="Hansen B.M."/>
            <person name="Andrup L."/>
            <person name="Walker B."/>
            <person name="Young S.K."/>
            <person name="Zeng Q."/>
            <person name="Gargeya S."/>
            <person name="Fitzgerald M."/>
            <person name="Haas B."/>
            <person name="Abouelleil A."/>
            <person name="Alvarado L."/>
            <person name="Arachchi H.M."/>
            <person name="Berlin A.M."/>
            <person name="Chapman S.B."/>
            <person name="Dewar J."/>
            <person name="Goldberg J."/>
            <person name="Griggs A."/>
            <person name="Gujja S."/>
            <person name="Hansen M."/>
            <person name="Howarth C."/>
            <person name="Imamovic A."/>
            <person name="Larimer J."/>
            <person name="McCowan C."/>
            <person name="Murphy C."/>
            <person name="Neiman D."/>
            <person name="Pearson M."/>
            <person name="Priest M."/>
            <person name="Roberts A."/>
            <person name="Saif S."/>
            <person name="Shea T."/>
            <person name="Sisk P."/>
            <person name="Sykes S."/>
            <person name="Wortman J."/>
            <person name="Nusbaum C."/>
            <person name="Birren B."/>
        </authorList>
    </citation>
    <scope>NUCLEOTIDE SEQUENCE [LARGE SCALE GENOMIC DNA]</scope>
    <source>
        <strain evidence="1 2">ISP2954</strain>
    </source>
</reference>
<organism evidence="1 2">
    <name type="scientific">Bacillus cereus ISP2954</name>
    <dbReference type="NCBI Taxonomy" id="1053215"/>
    <lineage>
        <taxon>Bacteria</taxon>
        <taxon>Bacillati</taxon>
        <taxon>Bacillota</taxon>
        <taxon>Bacilli</taxon>
        <taxon>Bacillales</taxon>
        <taxon>Bacillaceae</taxon>
        <taxon>Bacillus</taxon>
        <taxon>Bacillus cereus group</taxon>
    </lineage>
</organism>
<name>A0A9W5QLV5_BACCE</name>
<gene>
    <name evidence="1" type="ORF">IGU_05775</name>
</gene>
<dbReference type="RefSeq" id="WP_000002735.1">
    <property type="nucleotide sequence ID" value="NZ_KB976789.1"/>
</dbReference>
<dbReference type="EMBL" id="AHEJ01000013">
    <property type="protein sequence ID" value="EOP74012.1"/>
    <property type="molecule type" value="Genomic_DNA"/>
</dbReference>